<keyword evidence="1" id="KW-0472">Membrane</keyword>
<keyword evidence="1" id="KW-0812">Transmembrane</keyword>
<gene>
    <name evidence="2" type="ORF">JF259_00425</name>
</gene>
<evidence type="ECO:0000256" key="1">
    <source>
        <dbReference type="SAM" id="Phobius"/>
    </source>
</evidence>
<sequence>MKIKSFSTLFGILFSTIGIIVGIWISNTAISNDYKYFYIYSGISGFIAGKLFAKYIIEKKNRFNHQNYILVGILTGLLSHWLCWYLITLELNFRYWILNEHFFSRPIDPLLGIFGVFVFCLWSWLFVGWATVIGGIASIYGTKWIYEKNKSTMHNN</sequence>
<organism evidence="2 3">
    <name type="scientific">Snuella sedimenti</name>
    <dbReference type="NCBI Taxonomy" id="2798802"/>
    <lineage>
        <taxon>Bacteria</taxon>
        <taxon>Pseudomonadati</taxon>
        <taxon>Bacteroidota</taxon>
        <taxon>Flavobacteriia</taxon>
        <taxon>Flavobacteriales</taxon>
        <taxon>Flavobacteriaceae</taxon>
        <taxon>Snuella</taxon>
    </lineage>
</organism>
<feature type="transmembrane region" description="Helical" evidence="1">
    <location>
        <begin position="68"/>
        <end position="87"/>
    </location>
</feature>
<comment type="caution">
    <text evidence="2">The sequence shown here is derived from an EMBL/GenBank/DDBJ whole genome shotgun (WGS) entry which is preliminary data.</text>
</comment>
<name>A0A8J7LMC0_9FLAO</name>
<keyword evidence="1" id="KW-1133">Transmembrane helix</keyword>
<feature type="transmembrane region" description="Helical" evidence="1">
    <location>
        <begin position="37"/>
        <end position="56"/>
    </location>
</feature>
<proteinExistence type="predicted"/>
<feature type="transmembrane region" description="Helical" evidence="1">
    <location>
        <begin position="7"/>
        <end position="25"/>
    </location>
</feature>
<dbReference type="AlphaFoldDB" id="A0A8J7LMC0"/>
<reference evidence="2" key="1">
    <citation type="submission" date="2020-12" db="EMBL/GenBank/DDBJ databases">
        <title>Snuella sp. nov., isolated from sediment in Incheon.</title>
        <authorList>
            <person name="Kim W."/>
        </authorList>
    </citation>
    <scope>NUCLEOTIDE SEQUENCE</scope>
    <source>
        <strain evidence="2">CAU 1569</strain>
    </source>
</reference>
<dbReference type="EMBL" id="JAELVQ010000001">
    <property type="protein sequence ID" value="MBJ6366538.1"/>
    <property type="molecule type" value="Genomic_DNA"/>
</dbReference>
<dbReference type="RefSeq" id="WP_199111970.1">
    <property type="nucleotide sequence ID" value="NZ_JAELVQ010000001.1"/>
</dbReference>
<evidence type="ECO:0000313" key="3">
    <source>
        <dbReference type="Proteomes" id="UP000610931"/>
    </source>
</evidence>
<dbReference type="Proteomes" id="UP000610931">
    <property type="component" value="Unassembled WGS sequence"/>
</dbReference>
<evidence type="ECO:0000313" key="2">
    <source>
        <dbReference type="EMBL" id="MBJ6366538.1"/>
    </source>
</evidence>
<feature type="transmembrane region" description="Helical" evidence="1">
    <location>
        <begin position="107"/>
        <end position="140"/>
    </location>
</feature>
<keyword evidence="3" id="KW-1185">Reference proteome</keyword>
<protein>
    <submittedName>
        <fullName evidence="2">Uncharacterized protein</fullName>
    </submittedName>
</protein>
<accession>A0A8J7LMC0</accession>